<dbReference type="PANTHER" id="PTHR37984:SF5">
    <property type="entry name" value="PROTEIN NYNRIN-LIKE"/>
    <property type="match status" value="1"/>
</dbReference>
<evidence type="ECO:0000259" key="1">
    <source>
        <dbReference type="PROSITE" id="PS50994"/>
    </source>
</evidence>
<dbReference type="InterPro" id="IPR050951">
    <property type="entry name" value="Retrovirus_Pol_polyprotein"/>
</dbReference>
<dbReference type="EMBL" id="UZAL01028414">
    <property type="protein sequence ID" value="VDP41031.1"/>
    <property type="molecule type" value="Genomic_DNA"/>
</dbReference>
<dbReference type="STRING" id="31246.A0A183P022"/>
<keyword evidence="3" id="KW-1185">Reference proteome</keyword>
<dbReference type="PANTHER" id="PTHR37984">
    <property type="entry name" value="PROTEIN CBG26694"/>
    <property type="match status" value="1"/>
</dbReference>
<dbReference type="SUPFAM" id="SSF53098">
    <property type="entry name" value="Ribonuclease H-like"/>
    <property type="match status" value="1"/>
</dbReference>
<dbReference type="InterPro" id="IPR001584">
    <property type="entry name" value="Integrase_cat-core"/>
</dbReference>
<dbReference type="Proteomes" id="UP000269396">
    <property type="component" value="Unassembled WGS sequence"/>
</dbReference>
<dbReference type="Gene3D" id="3.30.420.10">
    <property type="entry name" value="Ribonuclease H-like superfamily/Ribonuclease H"/>
    <property type="match status" value="1"/>
</dbReference>
<dbReference type="Pfam" id="PF00665">
    <property type="entry name" value="rve"/>
    <property type="match status" value="1"/>
</dbReference>
<feature type="domain" description="Integrase catalytic" evidence="1">
    <location>
        <begin position="11"/>
        <end position="175"/>
    </location>
</feature>
<evidence type="ECO:0000313" key="2">
    <source>
        <dbReference type="EMBL" id="VDP41031.1"/>
    </source>
</evidence>
<dbReference type="PROSITE" id="PS50994">
    <property type="entry name" value="INTEGRASE"/>
    <property type="match status" value="1"/>
</dbReference>
<proteinExistence type="predicted"/>
<dbReference type="GO" id="GO:0003676">
    <property type="term" value="F:nucleic acid binding"/>
    <property type="evidence" value="ECO:0007669"/>
    <property type="project" value="InterPro"/>
</dbReference>
<dbReference type="InterPro" id="IPR012337">
    <property type="entry name" value="RNaseH-like_sf"/>
</dbReference>
<dbReference type="InterPro" id="IPR036397">
    <property type="entry name" value="RNaseH_sf"/>
</dbReference>
<accession>A0A183P022</accession>
<protein>
    <recommendedName>
        <fullName evidence="1">Integrase catalytic domain-containing protein</fullName>
    </recommendedName>
</protein>
<reference evidence="2 3" key="1">
    <citation type="submission" date="2018-11" db="EMBL/GenBank/DDBJ databases">
        <authorList>
            <consortium name="Pathogen Informatics"/>
        </authorList>
    </citation>
    <scope>NUCLEOTIDE SEQUENCE [LARGE SCALE GENOMIC DNA]</scope>
    <source>
        <strain>Denwood</strain>
        <strain evidence="3">Zambia</strain>
    </source>
</reference>
<dbReference type="AlphaFoldDB" id="A0A183P022"/>
<evidence type="ECO:0000313" key="3">
    <source>
        <dbReference type="Proteomes" id="UP000269396"/>
    </source>
</evidence>
<name>A0A183P022_9TREM</name>
<sequence>MKSDRYAQPPLQSIPVTAVSDLWSMDVMGPFPQTASGNQYLLVMTEHATLWIDAVPIAAQRAKTVTEVVIRHIVPCHGIPKMILTDQGPCFKSEDFKARIKQFGIKRIRTTQYHPQTNGLIERNNRTLKEWLASEGGNWEKVTIDFASASFLHTRNNREVTFLAYVWQTATNSNA</sequence>
<dbReference type="GO" id="GO:0015074">
    <property type="term" value="P:DNA integration"/>
    <property type="evidence" value="ECO:0007669"/>
    <property type="project" value="InterPro"/>
</dbReference>
<organism evidence="2 3">
    <name type="scientific">Schistosoma mattheei</name>
    <dbReference type="NCBI Taxonomy" id="31246"/>
    <lineage>
        <taxon>Eukaryota</taxon>
        <taxon>Metazoa</taxon>
        <taxon>Spiralia</taxon>
        <taxon>Lophotrochozoa</taxon>
        <taxon>Platyhelminthes</taxon>
        <taxon>Trematoda</taxon>
        <taxon>Digenea</taxon>
        <taxon>Strigeidida</taxon>
        <taxon>Schistosomatoidea</taxon>
        <taxon>Schistosomatidae</taxon>
        <taxon>Schistosoma</taxon>
    </lineage>
</organism>
<gene>
    <name evidence="2" type="ORF">SMTD_LOCUS7708</name>
</gene>